<evidence type="ECO:0000256" key="5">
    <source>
        <dbReference type="ARBA" id="ARBA00022847"/>
    </source>
</evidence>
<evidence type="ECO:0000256" key="1">
    <source>
        <dbReference type="ARBA" id="ARBA00004141"/>
    </source>
</evidence>
<keyword evidence="2 9" id="KW-0813">Transport</keyword>
<keyword evidence="4 9" id="KW-0812">Transmembrane</keyword>
<dbReference type="FunFam" id="1.10.3860.10:FF:000003">
    <property type="entry name" value="Serine/threonine transporter sstT"/>
    <property type="match status" value="1"/>
</dbReference>
<organism evidence="10 11">
    <name type="scientific">Candidatus Erwinia haradaeae</name>
    <dbReference type="NCBI Taxonomy" id="1922217"/>
    <lineage>
        <taxon>Bacteria</taxon>
        <taxon>Pseudomonadati</taxon>
        <taxon>Pseudomonadota</taxon>
        <taxon>Gammaproteobacteria</taxon>
        <taxon>Enterobacterales</taxon>
        <taxon>Erwiniaceae</taxon>
        <taxon>Erwinia</taxon>
    </lineage>
</organism>
<dbReference type="Gene3D" id="1.10.3860.10">
    <property type="entry name" value="Sodium:dicarboxylate symporter"/>
    <property type="match status" value="1"/>
</dbReference>
<dbReference type="PANTHER" id="PTHR42865:SF8">
    <property type="entry name" value="SERINE_THREONINE TRANSPORTER SSTT"/>
    <property type="match status" value="1"/>
</dbReference>
<evidence type="ECO:0000256" key="7">
    <source>
        <dbReference type="ARBA" id="ARBA00022989"/>
    </source>
</evidence>
<dbReference type="Pfam" id="PF00375">
    <property type="entry name" value="SDF"/>
    <property type="match status" value="1"/>
</dbReference>
<dbReference type="HAMAP" id="MF_01582">
    <property type="entry name" value="Ser_Thr_transp_SstT"/>
    <property type="match status" value="1"/>
</dbReference>
<dbReference type="InterPro" id="IPR023025">
    <property type="entry name" value="Ser_Thr_transp_SstT"/>
</dbReference>
<dbReference type="InterPro" id="IPR036458">
    <property type="entry name" value="Na:dicarbo_symporter_sf"/>
</dbReference>
<evidence type="ECO:0000256" key="8">
    <source>
        <dbReference type="ARBA" id="ARBA00023136"/>
    </source>
</evidence>
<keyword evidence="3 9" id="KW-1003">Cell membrane</keyword>
<comment type="similarity">
    <text evidence="9">Belongs to the dicarboxylate/amino acid:cation symporter (DAACS) (TC 2.A.23) family.</text>
</comment>
<dbReference type="PANTHER" id="PTHR42865">
    <property type="entry name" value="PROTON/GLUTAMATE-ASPARTATE SYMPORTER"/>
    <property type="match status" value="1"/>
</dbReference>
<name>A0A451D4L5_9GAMM</name>
<dbReference type="GO" id="GO:0015826">
    <property type="term" value="P:threonine transport"/>
    <property type="evidence" value="ECO:0007669"/>
    <property type="project" value="InterPro"/>
</dbReference>
<evidence type="ECO:0000256" key="6">
    <source>
        <dbReference type="ARBA" id="ARBA00022970"/>
    </source>
</evidence>
<feature type="transmembrane region" description="Helical" evidence="9">
    <location>
        <begin position="290"/>
        <end position="311"/>
    </location>
</feature>
<feature type="transmembrane region" description="Helical" evidence="9">
    <location>
        <begin position="139"/>
        <end position="159"/>
    </location>
</feature>
<comment type="catalytic activity">
    <reaction evidence="9">
        <text>L-threonine(in) + Na(+)(in) = L-threonine(out) + Na(+)(out)</text>
        <dbReference type="Rhea" id="RHEA:69999"/>
        <dbReference type="ChEBI" id="CHEBI:29101"/>
        <dbReference type="ChEBI" id="CHEBI:57926"/>
    </reaction>
</comment>
<feature type="transmembrane region" description="Helical" evidence="9">
    <location>
        <begin position="51"/>
        <end position="68"/>
    </location>
</feature>
<dbReference type="PROSITE" id="PS51257">
    <property type="entry name" value="PROKAR_LIPOPROTEIN"/>
    <property type="match status" value="1"/>
</dbReference>
<dbReference type="AlphaFoldDB" id="A0A451D4L5"/>
<proteinExistence type="inferred from homology"/>
<feature type="transmembrane region" description="Helical" evidence="9">
    <location>
        <begin position="180"/>
        <end position="205"/>
    </location>
</feature>
<dbReference type="GO" id="GO:0005295">
    <property type="term" value="F:neutral L-amino acid:sodium symporter activity"/>
    <property type="evidence" value="ECO:0007669"/>
    <property type="project" value="TreeGrafter"/>
</dbReference>
<dbReference type="InterPro" id="IPR001991">
    <property type="entry name" value="Na-dicarboxylate_symporter"/>
</dbReference>
<evidence type="ECO:0000313" key="10">
    <source>
        <dbReference type="EMBL" id="VFP80657.1"/>
    </source>
</evidence>
<protein>
    <recommendedName>
        <fullName evidence="9">Serine/threonine transporter SstT</fullName>
    </recommendedName>
    <alternativeName>
        <fullName evidence="9">Na(+)/serine-threonine symporter</fullName>
    </alternativeName>
</protein>
<feature type="transmembrane region" description="Helical" evidence="9">
    <location>
        <begin position="323"/>
        <end position="348"/>
    </location>
</feature>
<comment type="subcellular location">
    <subcellularLocation>
        <location evidence="9">Cell membrane</location>
        <topology evidence="9">Multi-pass membrane protein</topology>
    </subcellularLocation>
    <subcellularLocation>
        <location evidence="1">Membrane</location>
        <topology evidence="1">Multi-pass membrane protein</topology>
    </subcellularLocation>
</comment>
<dbReference type="SUPFAM" id="SSF118215">
    <property type="entry name" value="Proton glutamate symport protein"/>
    <property type="match status" value="1"/>
</dbReference>
<comment type="catalytic activity">
    <reaction evidence="9">
        <text>L-serine(in) + Na(+)(in) = L-serine(out) + Na(+)(out)</text>
        <dbReference type="Rhea" id="RHEA:29575"/>
        <dbReference type="ChEBI" id="CHEBI:29101"/>
        <dbReference type="ChEBI" id="CHEBI:33384"/>
    </reaction>
</comment>
<keyword evidence="5 9" id="KW-0769">Symport</keyword>
<dbReference type="RefSeq" id="WP_197095274.1">
    <property type="nucleotide sequence ID" value="NZ_LR217705.1"/>
</dbReference>
<reference evidence="10 11" key="1">
    <citation type="submission" date="2019-02" db="EMBL/GenBank/DDBJ databases">
        <authorList>
            <person name="Manzano-Marin A."/>
            <person name="Manzano-Marin A."/>
        </authorList>
    </citation>
    <scope>NUCLEOTIDE SEQUENCE [LARGE SCALE GENOMIC DNA]</scope>
    <source>
        <strain evidence="10 11">ErCisplendens/pseudotsugae</strain>
    </source>
</reference>
<evidence type="ECO:0000256" key="3">
    <source>
        <dbReference type="ARBA" id="ARBA00022475"/>
    </source>
</evidence>
<dbReference type="GO" id="GO:0032329">
    <property type="term" value="P:serine transport"/>
    <property type="evidence" value="ECO:0007669"/>
    <property type="project" value="InterPro"/>
</dbReference>
<sequence>MKKEYNMRLKLSLITQIMIGLACGISFAWLSKSHAVEAGILGELFINALKAIAPILVLMLILTSISSYHKRKNSNIRQIIILYLLSTFTASIVALIASYLIPQNLILKTSTINVLTPPSSILKILHGFVISMITNLIEALLTANYISILIWGIGLGFAFRNSSDNTHAFLNDISKAITKLVCIIMKFAPIGIFGLISSSLASTGFHVVWQYAHLISLLIGCMLFIALLLNPILVWWHIRRNPYPLVFTCLRESGITAFFTRSSVANIPVNMALAKKLGLNQNTYTASIPIGANISMAGASITITVMTLATLHTLHMNLHISSAMLLSIVASICACGASAIAGGSLLLIPLVCNMFGIPHEVAMQVIGIGFIISVLQDSAETALNSSAGILFTAAVCIAEEDQREKPIQFSTAVSPCLDKQGIHKTKNH</sequence>
<accession>A0A451D4L5</accession>
<keyword evidence="6 9" id="KW-0029">Amino-acid transport</keyword>
<comment type="function">
    <text evidence="9">Involved in the import of serine and threonine into the cell, with the concomitant import of sodium (symport system).</text>
</comment>
<evidence type="ECO:0000256" key="4">
    <source>
        <dbReference type="ARBA" id="ARBA00022692"/>
    </source>
</evidence>
<feature type="transmembrane region" description="Helical" evidence="9">
    <location>
        <begin position="211"/>
        <end position="236"/>
    </location>
</feature>
<gene>
    <name evidence="9 10" type="primary">sstT</name>
    <name evidence="10" type="ORF">ERCISPPS3390_537</name>
</gene>
<evidence type="ECO:0000313" key="11">
    <source>
        <dbReference type="Proteomes" id="UP000294338"/>
    </source>
</evidence>
<dbReference type="EMBL" id="LR217705">
    <property type="protein sequence ID" value="VFP80657.1"/>
    <property type="molecule type" value="Genomic_DNA"/>
</dbReference>
<dbReference type="NCBIfam" id="NF010151">
    <property type="entry name" value="PRK13628.1"/>
    <property type="match status" value="1"/>
</dbReference>
<comment type="caution">
    <text evidence="9">Lacks conserved residue(s) required for the propagation of feature annotation.</text>
</comment>
<dbReference type="GO" id="GO:0005886">
    <property type="term" value="C:plasma membrane"/>
    <property type="evidence" value="ECO:0007669"/>
    <property type="project" value="UniProtKB-SubCell"/>
</dbReference>
<evidence type="ECO:0000256" key="9">
    <source>
        <dbReference type="HAMAP-Rule" id="MF_01582"/>
    </source>
</evidence>
<dbReference type="PRINTS" id="PR00173">
    <property type="entry name" value="EDTRNSPORT"/>
</dbReference>
<dbReference type="Proteomes" id="UP000294338">
    <property type="component" value="Chromosome 1"/>
</dbReference>
<evidence type="ECO:0000256" key="2">
    <source>
        <dbReference type="ARBA" id="ARBA00022448"/>
    </source>
</evidence>
<keyword evidence="7 9" id="KW-1133">Transmembrane helix</keyword>
<keyword evidence="8 9" id="KW-0472">Membrane</keyword>
<feature type="transmembrane region" description="Helical" evidence="9">
    <location>
        <begin position="80"/>
        <end position="101"/>
    </location>
</feature>